<keyword evidence="3" id="KW-1185">Reference proteome</keyword>
<comment type="caution">
    <text evidence="2">The sequence shown here is derived from an EMBL/GenBank/DDBJ whole genome shotgun (WGS) entry which is preliminary data.</text>
</comment>
<gene>
    <name evidence="2" type="primary">ga30361</name>
    <name evidence="2" type="ORF">PR202_ga30361</name>
</gene>
<reference evidence="2" key="2">
    <citation type="submission" date="2021-12" db="EMBL/GenBank/DDBJ databases">
        <title>Resequencing data analysis of finger millet.</title>
        <authorList>
            <person name="Hatakeyama M."/>
            <person name="Aluri S."/>
            <person name="Balachadran M.T."/>
            <person name="Sivarajan S.R."/>
            <person name="Poveda L."/>
            <person name="Shimizu-Inatsugi R."/>
            <person name="Schlapbach R."/>
            <person name="Sreeman S.M."/>
            <person name="Shimizu K.K."/>
        </authorList>
    </citation>
    <scope>NUCLEOTIDE SEQUENCE</scope>
</reference>
<evidence type="ECO:0000256" key="1">
    <source>
        <dbReference type="SAM" id="MobiDB-lite"/>
    </source>
</evidence>
<organism evidence="2 3">
    <name type="scientific">Eleusine coracana subsp. coracana</name>
    <dbReference type="NCBI Taxonomy" id="191504"/>
    <lineage>
        <taxon>Eukaryota</taxon>
        <taxon>Viridiplantae</taxon>
        <taxon>Streptophyta</taxon>
        <taxon>Embryophyta</taxon>
        <taxon>Tracheophyta</taxon>
        <taxon>Spermatophyta</taxon>
        <taxon>Magnoliopsida</taxon>
        <taxon>Liliopsida</taxon>
        <taxon>Poales</taxon>
        <taxon>Poaceae</taxon>
        <taxon>PACMAD clade</taxon>
        <taxon>Chloridoideae</taxon>
        <taxon>Cynodonteae</taxon>
        <taxon>Eleusininae</taxon>
        <taxon>Eleusine</taxon>
    </lineage>
</organism>
<feature type="region of interest" description="Disordered" evidence="1">
    <location>
        <begin position="1"/>
        <end position="83"/>
    </location>
</feature>
<name>A0AAV5DNT0_ELECO</name>
<reference evidence="2" key="1">
    <citation type="journal article" date="2018" name="DNA Res.">
        <title>Multiple hybrid de novo genome assembly of finger millet, an orphan allotetraploid crop.</title>
        <authorList>
            <person name="Hatakeyama M."/>
            <person name="Aluri S."/>
            <person name="Balachadran M.T."/>
            <person name="Sivarajan S.R."/>
            <person name="Patrignani A."/>
            <person name="Gruter S."/>
            <person name="Poveda L."/>
            <person name="Shimizu-Inatsugi R."/>
            <person name="Baeten J."/>
            <person name="Francoijs K.J."/>
            <person name="Nataraja K.N."/>
            <person name="Reddy Y.A.N."/>
            <person name="Phadnis S."/>
            <person name="Ravikumar R.L."/>
            <person name="Schlapbach R."/>
            <person name="Sreeman S.M."/>
            <person name="Shimizu K.K."/>
        </authorList>
    </citation>
    <scope>NUCLEOTIDE SEQUENCE</scope>
</reference>
<protein>
    <submittedName>
        <fullName evidence="2">Uncharacterized protein</fullName>
    </submittedName>
</protein>
<evidence type="ECO:0000313" key="2">
    <source>
        <dbReference type="EMBL" id="GJN12110.1"/>
    </source>
</evidence>
<accession>A0AAV5DNT0</accession>
<feature type="compositionally biased region" description="Low complexity" evidence="1">
    <location>
        <begin position="7"/>
        <end position="32"/>
    </location>
</feature>
<sequence length="83" mass="8988">MDNGGLTTRATTRTQPPTARATPARSPTTPRPSRVRNVPANDESSLRKGRRKTSQCRSPSTEGTNLSGFYKGGVLSGTWVRRS</sequence>
<dbReference type="AlphaFoldDB" id="A0AAV5DNT0"/>
<dbReference type="Proteomes" id="UP001054889">
    <property type="component" value="Unassembled WGS sequence"/>
</dbReference>
<proteinExistence type="predicted"/>
<dbReference type="EMBL" id="BQKI01000021">
    <property type="protein sequence ID" value="GJN12110.1"/>
    <property type="molecule type" value="Genomic_DNA"/>
</dbReference>
<evidence type="ECO:0000313" key="3">
    <source>
        <dbReference type="Proteomes" id="UP001054889"/>
    </source>
</evidence>
<feature type="compositionally biased region" description="Polar residues" evidence="1">
    <location>
        <begin position="55"/>
        <end position="67"/>
    </location>
</feature>